<comment type="caution">
    <text evidence="2">The sequence shown here is derived from an EMBL/GenBank/DDBJ whole genome shotgun (WGS) entry which is preliminary data.</text>
</comment>
<dbReference type="InterPro" id="IPR015943">
    <property type="entry name" value="WD40/YVTN_repeat-like_dom_sf"/>
</dbReference>
<gene>
    <name evidence="2" type="ORF">CK936_20715</name>
</gene>
<dbReference type="AlphaFoldDB" id="A0A2A2D694"/>
<dbReference type="EMBL" id="NSJV01000405">
    <property type="protein sequence ID" value="PAU47031.1"/>
    <property type="molecule type" value="Genomic_DNA"/>
</dbReference>
<protein>
    <recommendedName>
        <fullName evidence="4">YncE family protein</fullName>
    </recommendedName>
</protein>
<sequence length="583" mass="60827">MTGASSPRPPQGRVAGPDTGRRPASSSPATPSSGPVVCRTLPQRTHRCALYGGLSVFSIRRIAGVTAVLTGIGATALGAVSLAQAAQPSHPTSVRHGEVKAAAAYGKSVHVPISGRDRVYTADQTSNTVTVIDPSTGRTLGTIALGVQRLGTTLSPQYTGNVGVHGLAFSRDHKRLGVVSVTSNTVDIIDTATNKVISETDVGRASHEGTFTADGEQFWVADRGRDTVTVVDAVRGGVVTHIKVGPGPSKVVLSPDGRTAYVNHISASEITAVDVRTHRIRYTVKGLGDAFSSDEAISPDGTELWASHKRAGLTSVVDLRHRRVTAVLKTGPDSNHPNFADTRNGSFAYLTVGGLDQTLVYHRNPGGTPRLATRIHHTGHAPHGMWPSGDGTRMYVGMEKSDTVDVIDTATNKVTDTMGVGKEPQALVYVPDAAPAGSAANLGRQGLGDTPRNVPTTLPDGTAGEPMRPDDKGRRLEATVRTVSGLGMIQLQARDLRPTTTYRAYAVRKDGAKTPLLSFTTDSSGNAAQVLAFADFTGVGVSLTSQGKATAQTLARMSAAATSAHHGSDSGVEAADLLYCDCC</sequence>
<dbReference type="InterPro" id="IPR011045">
    <property type="entry name" value="N2O_reductase_N"/>
</dbReference>
<evidence type="ECO:0000256" key="1">
    <source>
        <dbReference type="SAM" id="MobiDB-lite"/>
    </source>
</evidence>
<dbReference type="PANTHER" id="PTHR47197">
    <property type="entry name" value="PROTEIN NIRF"/>
    <property type="match status" value="1"/>
</dbReference>
<dbReference type="InterPro" id="IPR051200">
    <property type="entry name" value="Host-pathogen_enzymatic-act"/>
</dbReference>
<dbReference type="Gene3D" id="2.130.10.10">
    <property type="entry name" value="YVTN repeat-like/Quinoprotein amine dehydrogenase"/>
    <property type="match status" value="3"/>
</dbReference>
<proteinExistence type="predicted"/>
<dbReference type="Proteomes" id="UP000218944">
    <property type="component" value="Unassembled WGS sequence"/>
</dbReference>
<dbReference type="Pfam" id="PF10282">
    <property type="entry name" value="Lactonase"/>
    <property type="match status" value="1"/>
</dbReference>
<dbReference type="PANTHER" id="PTHR47197:SF3">
    <property type="entry name" value="DIHYDRO-HEME D1 DEHYDROGENASE"/>
    <property type="match status" value="1"/>
</dbReference>
<evidence type="ECO:0000313" key="3">
    <source>
        <dbReference type="Proteomes" id="UP000218944"/>
    </source>
</evidence>
<dbReference type="NCBIfam" id="TIGR02276">
    <property type="entry name" value="beta_rpt_yvtn"/>
    <property type="match status" value="1"/>
</dbReference>
<dbReference type="SUPFAM" id="SSF50974">
    <property type="entry name" value="Nitrous oxide reductase, N-terminal domain"/>
    <property type="match status" value="1"/>
</dbReference>
<keyword evidence="3" id="KW-1185">Reference proteome</keyword>
<organism evidence="2 3">
    <name type="scientific">Streptomyces albireticuli</name>
    <dbReference type="NCBI Taxonomy" id="1940"/>
    <lineage>
        <taxon>Bacteria</taxon>
        <taxon>Bacillati</taxon>
        <taxon>Actinomycetota</taxon>
        <taxon>Actinomycetes</taxon>
        <taxon>Kitasatosporales</taxon>
        <taxon>Streptomycetaceae</taxon>
        <taxon>Streptomyces</taxon>
    </lineage>
</organism>
<feature type="compositionally biased region" description="Low complexity" evidence="1">
    <location>
        <begin position="22"/>
        <end position="35"/>
    </location>
</feature>
<feature type="region of interest" description="Disordered" evidence="1">
    <location>
        <begin position="1"/>
        <end position="38"/>
    </location>
</feature>
<dbReference type="InterPro" id="IPR019405">
    <property type="entry name" value="Lactonase_7-beta_prop"/>
</dbReference>
<reference evidence="2 3" key="1">
    <citation type="submission" date="2017-08" db="EMBL/GenBank/DDBJ databases">
        <title>Genome sequence of Streptomyces albireticuli NRRL B-1670.</title>
        <authorList>
            <person name="Graham D.E."/>
            <person name="Mahan K.M."/>
            <person name="Klingeman D.M."/>
            <person name="Hettich R.L."/>
            <person name="Parry R.J."/>
            <person name="Spain J.C."/>
        </authorList>
    </citation>
    <scope>NUCLEOTIDE SEQUENCE [LARGE SCALE GENOMIC DNA]</scope>
    <source>
        <strain evidence="2 3">NRRL B-1670</strain>
    </source>
</reference>
<name>A0A2A2D694_9ACTN</name>
<accession>A0A2A2D694</accession>
<feature type="region of interest" description="Disordered" evidence="1">
    <location>
        <begin position="440"/>
        <end position="472"/>
    </location>
</feature>
<dbReference type="InterPro" id="IPR011964">
    <property type="entry name" value="YVTN_b-propeller_repeat"/>
</dbReference>
<evidence type="ECO:0008006" key="4">
    <source>
        <dbReference type="Google" id="ProtNLM"/>
    </source>
</evidence>
<evidence type="ECO:0000313" key="2">
    <source>
        <dbReference type="EMBL" id="PAU47031.1"/>
    </source>
</evidence>